<keyword evidence="4" id="KW-1185">Reference proteome</keyword>
<gene>
    <name evidence="3" type="ORF">SAMN05421762_0122</name>
</gene>
<dbReference type="OrthoDB" id="7659420at2"/>
<name>A0A1I1H4U4_9RHOB</name>
<dbReference type="EMBL" id="FOLX01000001">
    <property type="protein sequence ID" value="SFC18974.1"/>
    <property type="molecule type" value="Genomic_DNA"/>
</dbReference>
<dbReference type="Proteomes" id="UP000231644">
    <property type="component" value="Unassembled WGS sequence"/>
</dbReference>
<keyword evidence="1" id="KW-0175">Coiled coil</keyword>
<sequence>MADKKVPQVANVENPKGIDDETAQTQAEETLPADPVEPAGDTVPPAETTDSIDLPEPDRDEAFGDDAPDTATTVAGEDDRIDTDGEDTGGADTPAEDTPPILEKPEEVTREVVVEKRGGFLPLALGGVVAAGLGFAAALGTGGAIPGLGGNADLQAKIEAQEQVIAELRAAIPPAADLAPVTASTETNVAAIAELSDRVEGIALQLVELTDRMAEVEKAPIEGGVSDQAISAYEAELTRLQDAMRQQREEVEGMVAQAEAMKADAAARSSETQARAAVTRVLSALDNGDGFAEALDNLSTTGTQIPDALSANAEGVATLSDLRADFPEAARNALAVTRGAGNSSVGDFFRTQLGVRSLNPREGDDPDAVLSRAEAAVTQGDLATALTEIKALPEPARAELADWTARAETRLAATQAANGLLAELNSN</sequence>
<evidence type="ECO:0000313" key="4">
    <source>
        <dbReference type="Proteomes" id="UP000231644"/>
    </source>
</evidence>
<dbReference type="RefSeq" id="WP_093448892.1">
    <property type="nucleotide sequence ID" value="NZ_FNZG01000002.1"/>
</dbReference>
<protein>
    <recommendedName>
        <fullName evidence="5">Inner membrane protein</fullName>
    </recommendedName>
</protein>
<reference evidence="3 4" key="1">
    <citation type="submission" date="2016-10" db="EMBL/GenBank/DDBJ databases">
        <authorList>
            <person name="de Groot N.N."/>
        </authorList>
    </citation>
    <scope>NUCLEOTIDE SEQUENCE [LARGE SCALE GENOMIC DNA]</scope>
    <source>
        <strain evidence="3 4">DSM 29619</strain>
    </source>
</reference>
<evidence type="ECO:0000313" key="3">
    <source>
        <dbReference type="EMBL" id="SFC18974.1"/>
    </source>
</evidence>
<proteinExistence type="predicted"/>
<evidence type="ECO:0008006" key="5">
    <source>
        <dbReference type="Google" id="ProtNLM"/>
    </source>
</evidence>
<dbReference type="AlphaFoldDB" id="A0A1I1H4U4"/>
<evidence type="ECO:0000256" key="1">
    <source>
        <dbReference type="SAM" id="Coils"/>
    </source>
</evidence>
<dbReference type="STRING" id="517719.SAMN05421762_0122"/>
<feature type="region of interest" description="Disordered" evidence="2">
    <location>
        <begin position="1"/>
        <end position="104"/>
    </location>
</feature>
<organism evidence="3 4">
    <name type="scientific">Pseudooceanicola nitratireducens</name>
    <dbReference type="NCBI Taxonomy" id="517719"/>
    <lineage>
        <taxon>Bacteria</taxon>
        <taxon>Pseudomonadati</taxon>
        <taxon>Pseudomonadota</taxon>
        <taxon>Alphaproteobacteria</taxon>
        <taxon>Rhodobacterales</taxon>
        <taxon>Paracoccaceae</taxon>
        <taxon>Pseudooceanicola</taxon>
    </lineage>
</organism>
<accession>A0A1I1H4U4</accession>
<feature type="coiled-coil region" evidence="1">
    <location>
        <begin position="151"/>
        <end position="264"/>
    </location>
</feature>
<feature type="compositionally biased region" description="Acidic residues" evidence="2">
    <location>
        <begin position="79"/>
        <end position="89"/>
    </location>
</feature>
<evidence type="ECO:0000256" key="2">
    <source>
        <dbReference type="SAM" id="MobiDB-lite"/>
    </source>
</evidence>